<comment type="caution">
    <text evidence="1">The sequence shown here is derived from an EMBL/GenBank/DDBJ whole genome shotgun (WGS) entry which is preliminary data.</text>
</comment>
<name>A0AC61PM40_9FIRM</name>
<evidence type="ECO:0000313" key="2">
    <source>
        <dbReference type="Proteomes" id="UP000192328"/>
    </source>
</evidence>
<sequence length="299" mass="33971">MKKTIPFFKAEEIAEKSWMIKNAFVDNSYAICYLVEGTDYALLIDSIIGLGNLKAFCETLTDKPIRVVNTHYHSDHVGGNFHFDHCYLHYRDIAAFQKCIGVKKEQLVELAKKTALEEYRDLIEPDENFADWNAIRVFPICDGDVFDLGDRKIEVVEVGGHTAGSVVLIDHKTRIAYSGDACNGNTLLEFPDSLPILSYMRNLLHLKEHQQEFDMMYGGHEIFDPSIIDEAIETVARVLAGTDDRFERPGMLGGTVYYAAAKVKDGYERADGKRFNMSYLPSRVNIPEEKNQVIRTEQN</sequence>
<keyword evidence="2" id="KW-1185">Reference proteome</keyword>
<dbReference type="EMBL" id="FWXZ01000003">
    <property type="protein sequence ID" value="SMC67110.1"/>
    <property type="molecule type" value="Genomic_DNA"/>
</dbReference>
<organism evidence="1 2">
    <name type="scientific">Aristaeella lactis</name>
    <dbReference type="NCBI Taxonomy" id="3046383"/>
    <lineage>
        <taxon>Bacteria</taxon>
        <taxon>Bacillati</taxon>
        <taxon>Bacillota</taxon>
        <taxon>Clostridia</taxon>
        <taxon>Eubacteriales</taxon>
        <taxon>Aristaeellaceae</taxon>
        <taxon>Aristaeella</taxon>
    </lineage>
</organism>
<accession>A0AC61PM40</accession>
<reference evidence="1" key="1">
    <citation type="submission" date="2017-04" db="EMBL/GenBank/DDBJ databases">
        <authorList>
            <person name="Varghese N."/>
            <person name="Submissions S."/>
        </authorList>
    </citation>
    <scope>NUCLEOTIDE SEQUENCE</scope>
    <source>
        <strain evidence="1">WTE2008</strain>
    </source>
</reference>
<dbReference type="Proteomes" id="UP000192328">
    <property type="component" value="Unassembled WGS sequence"/>
</dbReference>
<evidence type="ECO:0000313" key="1">
    <source>
        <dbReference type="EMBL" id="SMC67110.1"/>
    </source>
</evidence>
<gene>
    <name evidence="1" type="ORF">SAMN06297397_1907</name>
</gene>
<proteinExistence type="predicted"/>
<protein>
    <submittedName>
        <fullName evidence="1">Glyoxylase, beta-lactamase superfamily II</fullName>
    </submittedName>
</protein>